<dbReference type="InterPro" id="IPR050951">
    <property type="entry name" value="Retrovirus_Pol_polyprotein"/>
</dbReference>
<dbReference type="SUPFAM" id="SSF56672">
    <property type="entry name" value="DNA/RNA polymerases"/>
    <property type="match status" value="1"/>
</dbReference>
<dbReference type="AlphaFoldDB" id="A0A1X7UDF3"/>
<dbReference type="PANTHER" id="PTHR37984">
    <property type="entry name" value="PROTEIN CBG26694"/>
    <property type="match status" value="1"/>
</dbReference>
<feature type="domain" description="Reverse transcriptase" evidence="2">
    <location>
        <begin position="2"/>
        <end position="107"/>
    </location>
</feature>
<dbReference type="InterPro" id="IPR000477">
    <property type="entry name" value="RT_dom"/>
</dbReference>
<dbReference type="STRING" id="400682.A0A1X7UDF3"/>
<evidence type="ECO:0000259" key="3">
    <source>
        <dbReference type="Pfam" id="PF17919"/>
    </source>
</evidence>
<dbReference type="EnsemblMetazoa" id="Aqu2.1.25526_001">
    <property type="protein sequence ID" value="Aqu2.1.25526_001"/>
    <property type="gene ID" value="Aqu2.1.25526"/>
</dbReference>
<evidence type="ECO:0000259" key="2">
    <source>
        <dbReference type="Pfam" id="PF00078"/>
    </source>
</evidence>
<feature type="domain" description="Reverse transcriptase/retrotransposon-derived protein RNase H-like" evidence="3">
    <location>
        <begin position="145"/>
        <end position="191"/>
    </location>
</feature>
<dbReference type="InParanoid" id="A0A1X7UDF3"/>
<proteinExistence type="predicted"/>
<name>A0A1X7UDF3_AMPQE</name>
<dbReference type="GO" id="GO:0003824">
    <property type="term" value="F:catalytic activity"/>
    <property type="evidence" value="ECO:0007669"/>
    <property type="project" value="UniProtKB-KW"/>
</dbReference>
<dbReference type="InterPro" id="IPR043502">
    <property type="entry name" value="DNA/RNA_pol_sf"/>
</dbReference>
<sequence length="191" mass="21766">MVPKKLGDWRPFGDCCALNRVMAPNQYPIPHIQDFTASLHGTMVFSKLDLVLAYHQILVEPANIPKTAIMTLFDFFEFIQMPFGLQNAAQSFKRFIDQVLQGLPQTYVTSVMSILLVPLRKSIWNLLLFPFYKYLGKEYKQTKEKPDAPLSLAIDASDVATGAALQQWVESSWQPLAFFSKKQPAERNYST</sequence>
<dbReference type="Gene3D" id="3.10.10.10">
    <property type="entry name" value="HIV Type 1 Reverse Transcriptase, subunit A, domain 1"/>
    <property type="match status" value="1"/>
</dbReference>
<dbReference type="eggNOG" id="KOG0017">
    <property type="taxonomic scope" value="Eukaryota"/>
</dbReference>
<evidence type="ECO:0000256" key="1">
    <source>
        <dbReference type="ARBA" id="ARBA00023268"/>
    </source>
</evidence>
<dbReference type="PANTHER" id="PTHR37984:SF5">
    <property type="entry name" value="PROTEIN NYNRIN-LIKE"/>
    <property type="match status" value="1"/>
</dbReference>
<reference evidence="4" key="1">
    <citation type="submission" date="2017-05" db="UniProtKB">
        <authorList>
            <consortium name="EnsemblMetazoa"/>
        </authorList>
    </citation>
    <scope>IDENTIFICATION</scope>
</reference>
<dbReference type="CDD" id="cd01647">
    <property type="entry name" value="RT_LTR"/>
    <property type="match status" value="1"/>
</dbReference>
<evidence type="ECO:0000313" key="4">
    <source>
        <dbReference type="EnsemblMetazoa" id="Aqu2.1.25526_001"/>
    </source>
</evidence>
<accession>A0A1X7UDF3</accession>
<dbReference type="Pfam" id="PF00078">
    <property type="entry name" value="RVT_1"/>
    <property type="match status" value="1"/>
</dbReference>
<dbReference type="InterPro" id="IPR043128">
    <property type="entry name" value="Rev_trsase/Diguanyl_cyclase"/>
</dbReference>
<dbReference type="Pfam" id="PF17919">
    <property type="entry name" value="RT_RNaseH_2"/>
    <property type="match status" value="1"/>
</dbReference>
<protein>
    <submittedName>
        <fullName evidence="4">Uncharacterized protein</fullName>
    </submittedName>
</protein>
<organism evidence="4">
    <name type="scientific">Amphimedon queenslandica</name>
    <name type="common">Sponge</name>
    <dbReference type="NCBI Taxonomy" id="400682"/>
    <lineage>
        <taxon>Eukaryota</taxon>
        <taxon>Metazoa</taxon>
        <taxon>Porifera</taxon>
        <taxon>Demospongiae</taxon>
        <taxon>Heteroscleromorpha</taxon>
        <taxon>Haplosclerida</taxon>
        <taxon>Niphatidae</taxon>
        <taxon>Amphimedon</taxon>
    </lineage>
</organism>
<dbReference type="Gene3D" id="3.30.70.270">
    <property type="match status" value="1"/>
</dbReference>
<dbReference type="InterPro" id="IPR041577">
    <property type="entry name" value="RT_RNaseH_2"/>
</dbReference>
<keyword evidence="1" id="KW-0511">Multifunctional enzyme</keyword>